<feature type="non-terminal residue" evidence="1">
    <location>
        <position position="1"/>
    </location>
</feature>
<protein>
    <submittedName>
        <fullName evidence="1">Uncharacterized protein</fullName>
    </submittedName>
</protein>
<dbReference type="AlphaFoldDB" id="A0A0F8Y833"/>
<dbReference type="Gene3D" id="3.40.50.150">
    <property type="entry name" value="Vaccinia Virus protein VP39"/>
    <property type="match status" value="1"/>
</dbReference>
<dbReference type="SUPFAM" id="SSF53335">
    <property type="entry name" value="S-adenosyl-L-methionine-dependent methyltransferases"/>
    <property type="match status" value="1"/>
</dbReference>
<dbReference type="InterPro" id="IPR029063">
    <property type="entry name" value="SAM-dependent_MTases_sf"/>
</dbReference>
<organism evidence="1">
    <name type="scientific">marine sediment metagenome</name>
    <dbReference type="NCBI Taxonomy" id="412755"/>
    <lineage>
        <taxon>unclassified sequences</taxon>
        <taxon>metagenomes</taxon>
        <taxon>ecological metagenomes</taxon>
    </lineage>
</organism>
<comment type="caution">
    <text evidence="1">The sequence shown here is derived from an EMBL/GenBank/DDBJ whole genome shotgun (WGS) entry which is preliminary data.</text>
</comment>
<gene>
    <name evidence="1" type="ORF">LCGC14_2852870</name>
</gene>
<sequence>FDAFTADVGLPTSVRNYTLDRIDNDGNYELGNTRWVSPSAQSRNKRTTKFHELGGERRTLVQWSELAGADYSTVRRRMHYGWPLPEALGTPRNVGRSRKARRTWHPKSMLTAFDDAHERWKLLNEVERTALVDDAIRTYRASGFPWDCLTDRTRDPIDSVRRSRVVVENDVVRKVGTAGQRTCADVHRHRLEARHSGSKYSVVGAFEDDFTLERALRYQLKRGDPITPPRIIRALSALMRGPLNFPPALARWIVDEYAPMNGVVFDPCSGYGGRLLGSLASERHVRYEGADIEPRSAAGNVVLAQRLGVSHRVHQVVRAVEDPTVWPKADVVLLGPPYYDLEDYGAASREQRRAYPTYESWRDGFLRMLVQRSLEVAPVVVINVAANKWNMPDHVR</sequence>
<reference evidence="1" key="1">
    <citation type="journal article" date="2015" name="Nature">
        <title>Complex archaea that bridge the gap between prokaryotes and eukaryotes.</title>
        <authorList>
            <person name="Spang A."/>
            <person name="Saw J.H."/>
            <person name="Jorgensen S.L."/>
            <person name="Zaremba-Niedzwiedzka K."/>
            <person name="Martijn J."/>
            <person name="Lind A.E."/>
            <person name="van Eijk R."/>
            <person name="Schleper C."/>
            <person name="Guy L."/>
            <person name="Ettema T.J."/>
        </authorList>
    </citation>
    <scope>NUCLEOTIDE SEQUENCE</scope>
</reference>
<name>A0A0F8Y833_9ZZZZ</name>
<feature type="non-terminal residue" evidence="1">
    <location>
        <position position="396"/>
    </location>
</feature>
<evidence type="ECO:0000313" key="1">
    <source>
        <dbReference type="EMBL" id="KKK77513.1"/>
    </source>
</evidence>
<accession>A0A0F8Y833</accession>
<dbReference type="EMBL" id="LAZR01054922">
    <property type="protein sequence ID" value="KKK77513.1"/>
    <property type="molecule type" value="Genomic_DNA"/>
</dbReference>
<proteinExistence type="predicted"/>